<reference evidence="2 3" key="1">
    <citation type="journal article" date="2009" name="Int. J. Syst. Evol. Microbiol.">
        <title>Nocardioides caeni sp. nov., isolated from wastewater.</title>
        <authorList>
            <person name="Yoon J.H."/>
            <person name="Kang S.J."/>
            <person name="Park S."/>
            <person name="Kim W."/>
            <person name="Oh T.K."/>
        </authorList>
    </citation>
    <scope>NUCLEOTIDE SEQUENCE [LARGE SCALE GENOMIC DNA]</scope>
    <source>
        <strain evidence="2 3">DSM 23134</strain>
    </source>
</reference>
<proteinExistence type="predicted"/>
<comment type="caution">
    <text evidence="2">The sequence shown here is derived from an EMBL/GenBank/DDBJ whole genome shotgun (WGS) entry which is preliminary data.</text>
</comment>
<evidence type="ECO:0000256" key="1">
    <source>
        <dbReference type="SAM" id="MobiDB-lite"/>
    </source>
</evidence>
<dbReference type="AlphaFoldDB" id="A0A4S8N0Q3"/>
<organism evidence="2 3">
    <name type="scientific">Nocardioides caeni</name>
    <dbReference type="NCBI Taxonomy" id="574700"/>
    <lineage>
        <taxon>Bacteria</taxon>
        <taxon>Bacillati</taxon>
        <taxon>Actinomycetota</taxon>
        <taxon>Actinomycetes</taxon>
        <taxon>Propionibacteriales</taxon>
        <taxon>Nocardioidaceae</taxon>
        <taxon>Nocardioides</taxon>
    </lineage>
</organism>
<protein>
    <recommendedName>
        <fullName evidence="4">ESX secretion-associated protein EspG</fullName>
    </recommendedName>
</protein>
<gene>
    <name evidence="2" type="ORF">E9934_16375</name>
</gene>
<sequence length="330" mass="33663">MPTIDLTGTDLRDPRATGGSGDSPRRLGLTLPELRAAAALAGDAPLPFDVADPVVADGLQARLGSSPATTDDQAYRAVLAALHDPAGSLERRGLVIEGGLDPGLAGALGLLATPRIALDLDVRIVDAQARSWHRSRDGAAAALSTADGIVFEIAWFATSAWADELARVGALPDGIVCHPSGVPPLVDLPFELADAAAEAVQTGRTDLLPALAARHTGAVRRDGRPLSDQEVVRLLVALSGEARGRLRALVADVAADGAGPAAGTRVDAVGVVSWTLLADGWHALSPHRVDGESHLQVAAVEPGDLAAAIAPALAPLVGPGLLGPPTERPR</sequence>
<evidence type="ECO:0000313" key="2">
    <source>
        <dbReference type="EMBL" id="THV09317.1"/>
    </source>
</evidence>
<keyword evidence="3" id="KW-1185">Reference proteome</keyword>
<accession>A0A4S8N0Q3</accession>
<dbReference type="RefSeq" id="WP_136563977.1">
    <property type="nucleotide sequence ID" value="NZ_BAABLS010000006.1"/>
</dbReference>
<evidence type="ECO:0008006" key="4">
    <source>
        <dbReference type="Google" id="ProtNLM"/>
    </source>
</evidence>
<dbReference type="EMBL" id="STGW01000014">
    <property type="protein sequence ID" value="THV09317.1"/>
    <property type="molecule type" value="Genomic_DNA"/>
</dbReference>
<dbReference type="OrthoDB" id="3775282at2"/>
<feature type="region of interest" description="Disordered" evidence="1">
    <location>
        <begin position="1"/>
        <end position="27"/>
    </location>
</feature>
<dbReference type="Proteomes" id="UP000307087">
    <property type="component" value="Unassembled WGS sequence"/>
</dbReference>
<evidence type="ECO:0000313" key="3">
    <source>
        <dbReference type="Proteomes" id="UP000307087"/>
    </source>
</evidence>
<name>A0A4S8N0Q3_9ACTN</name>